<keyword evidence="3" id="KW-1185">Reference proteome</keyword>
<dbReference type="Pfam" id="PF01022">
    <property type="entry name" value="HTH_5"/>
    <property type="match status" value="1"/>
</dbReference>
<dbReference type="AlphaFoldDB" id="A0A418XEV3"/>
<dbReference type="Gene3D" id="1.10.10.10">
    <property type="entry name" value="Winged helix-like DNA-binding domain superfamily/Winged helix DNA-binding domain"/>
    <property type="match status" value="1"/>
</dbReference>
<dbReference type="CDD" id="cd00090">
    <property type="entry name" value="HTH_ARSR"/>
    <property type="match status" value="1"/>
</dbReference>
<gene>
    <name evidence="2" type="ORF">D3879_15410</name>
</gene>
<protein>
    <submittedName>
        <fullName evidence="2">Transcriptional regulator</fullName>
    </submittedName>
</protein>
<dbReference type="OrthoDB" id="155998at2"/>
<evidence type="ECO:0000313" key="2">
    <source>
        <dbReference type="EMBL" id="RJG11056.1"/>
    </source>
</evidence>
<comment type="caution">
    <text evidence="2">The sequence shown here is derived from an EMBL/GenBank/DDBJ whole genome shotgun (WGS) entry which is preliminary data.</text>
</comment>
<name>A0A418XEV3_9PSED</name>
<dbReference type="InterPro" id="IPR036390">
    <property type="entry name" value="WH_DNA-bd_sf"/>
</dbReference>
<accession>A0A418XEV3</accession>
<dbReference type="Proteomes" id="UP000284021">
    <property type="component" value="Unassembled WGS sequence"/>
</dbReference>
<evidence type="ECO:0000313" key="3">
    <source>
        <dbReference type="Proteomes" id="UP000284021"/>
    </source>
</evidence>
<feature type="domain" description="HTH arsR-type" evidence="1">
    <location>
        <begin position="14"/>
        <end position="58"/>
    </location>
</feature>
<evidence type="ECO:0000259" key="1">
    <source>
        <dbReference type="Pfam" id="PF01022"/>
    </source>
</evidence>
<dbReference type="InterPro" id="IPR036388">
    <property type="entry name" value="WH-like_DNA-bd_sf"/>
</dbReference>
<dbReference type="InterPro" id="IPR001845">
    <property type="entry name" value="HTH_ArsR_DNA-bd_dom"/>
</dbReference>
<reference evidence="2 3" key="1">
    <citation type="submission" date="2018-09" db="EMBL/GenBank/DDBJ databases">
        <authorList>
            <person name="Zhu H."/>
        </authorList>
    </citation>
    <scope>NUCLEOTIDE SEQUENCE [LARGE SCALE GENOMIC DNA]</scope>
    <source>
        <strain evidence="2 3">K1S02-6</strain>
    </source>
</reference>
<dbReference type="SUPFAM" id="SSF46785">
    <property type="entry name" value="Winged helix' DNA-binding domain"/>
    <property type="match status" value="1"/>
</dbReference>
<organism evidence="2 3">
    <name type="scientific">Pseudomonas cavernicola</name>
    <dbReference type="NCBI Taxonomy" id="2320866"/>
    <lineage>
        <taxon>Bacteria</taxon>
        <taxon>Pseudomonadati</taxon>
        <taxon>Pseudomonadota</taxon>
        <taxon>Gammaproteobacteria</taxon>
        <taxon>Pseudomonadales</taxon>
        <taxon>Pseudomonadaceae</taxon>
        <taxon>Pseudomonas</taxon>
    </lineage>
</organism>
<sequence length="228" mass="25353">MRIPSKSSEAPGSGRDRVLFLLKRDGPQATARVAEQLSVTAMAVRQHLSVLYAEGLVDFTDEQRKIGRPARVWRLTPKAYARFPDHHAGLAVDMLQVVQSAYGEEGLERLTDGWTRKQVAAYRTQMPHQDMPLDQRVAALVRIRCEEGFMAESRSAQDGTIELVENHCAIAKAAHFCTKLCGGELRLFREVLGEGVTVERVEHFLAGDRRCTYRILETPGLPGPSAGQ</sequence>
<dbReference type="InterPro" id="IPR011991">
    <property type="entry name" value="ArsR-like_HTH"/>
</dbReference>
<proteinExistence type="predicted"/>
<dbReference type="GO" id="GO:0003700">
    <property type="term" value="F:DNA-binding transcription factor activity"/>
    <property type="evidence" value="ECO:0007669"/>
    <property type="project" value="InterPro"/>
</dbReference>
<dbReference type="RefSeq" id="WP_119955187.1">
    <property type="nucleotide sequence ID" value="NZ_QYUR01000003.1"/>
</dbReference>
<dbReference type="EMBL" id="QYUR01000003">
    <property type="protein sequence ID" value="RJG11056.1"/>
    <property type="molecule type" value="Genomic_DNA"/>
</dbReference>